<proteinExistence type="predicted"/>
<keyword evidence="2" id="KW-1185">Reference proteome</keyword>
<evidence type="ECO:0000313" key="2">
    <source>
        <dbReference type="Proteomes" id="UP000054350"/>
    </source>
</evidence>
<protein>
    <submittedName>
        <fullName evidence="1">Uncharacterized protein</fullName>
    </submittedName>
</protein>
<name>A0A0L0RZH8_ALLM3</name>
<accession>A0A0L0RZH8</accession>
<sequence length="375" mass="41701">MLSGRCALAACKSRRAAVFSTARALDTVAWTRVSGSCLRAGISVRRALSGAANDDLLSLPSGADHAAGVIAVDAVADSERAAGRGKEAATHAALINFDEFEPLDLLPSTGSITIHDLDTDGPHDPVVWHRNDEKKKFADSKLERFQAVRTLQSRLAPGRVVPEWHVHVNKAKMRALTEVASRQPSGSLRPQKSPSKITLRRIPSPISTALLDVAWHRRPLPEWEGSRVSWSHFAGWRIWLDGDPCAVAEHVPPRFALKWFNSPYAVEVVAAFGKPAYLLDTLDLFSALWAQFDEAVDVFYPARLDLHLGAEVPEFFLFNEWQQHNDQTRFRHNLEIVLAEWLRQFEAGVLAVHGSTTLLVHHVGLFTSAWQRQRT</sequence>
<gene>
    <name evidence="1" type="ORF">AMAG_17816</name>
</gene>
<dbReference type="EMBL" id="GG745329">
    <property type="protein sequence ID" value="KNE55743.1"/>
    <property type="molecule type" value="Genomic_DNA"/>
</dbReference>
<reference evidence="1 2" key="1">
    <citation type="submission" date="2009-11" db="EMBL/GenBank/DDBJ databases">
        <title>Annotation of Allomyces macrogynus ATCC 38327.</title>
        <authorList>
            <consortium name="The Broad Institute Genome Sequencing Platform"/>
            <person name="Russ C."/>
            <person name="Cuomo C."/>
            <person name="Burger G."/>
            <person name="Gray M.W."/>
            <person name="Holland P.W.H."/>
            <person name="King N."/>
            <person name="Lang F.B.F."/>
            <person name="Roger A.J."/>
            <person name="Ruiz-Trillo I."/>
            <person name="Young S.K."/>
            <person name="Zeng Q."/>
            <person name="Gargeya S."/>
            <person name="Fitzgerald M."/>
            <person name="Haas B."/>
            <person name="Abouelleil A."/>
            <person name="Alvarado L."/>
            <person name="Arachchi H.M."/>
            <person name="Berlin A."/>
            <person name="Chapman S.B."/>
            <person name="Gearin G."/>
            <person name="Goldberg J."/>
            <person name="Griggs A."/>
            <person name="Gujja S."/>
            <person name="Hansen M."/>
            <person name="Heiman D."/>
            <person name="Howarth C."/>
            <person name="Larimer J."/>
            <person name="Lui A."/>
            <person name="MacDonald P.J.P."/>
            <person name="McCowen C."/>
            <person name="Montmayeur A."/>
            <person name="Murphy C."/>
            <person name="Neiman D."/>
            <person name="Pearson M."/>
            <person name="Priest M."/>
            <person name="Roberts A."/>
            <person name="Saif S."/>
            <person name="Shea T."/>
            <person name="Sisk P."/>
            <person name="Stolte C."/>
            <person name="Sykes S."/>
            <person name="Wortman J."/>
            <person name="Nusbaum C."/>
            <person name="Birren B."/>
        </authorList>
    </citation>
    <scope>NUCLEOTIDE SEQUENCE [LARGE SCALE GENOMIC DNA]</scope>
    <source>
        <strain evidence="1 2">ATCC 38327</strain>
    </source>
</reference>
<dbReference type="VEuPathDB" id="FungiDB:AMAG_17816"/>
<dbReference type="AlphaFoldDB" id="A0A0L0RZH8"/>
<reference evidence="2" key="2">
    <citation type="submission" date="2009-11" db="EMBL/GenBank/DDBJ databases">
        <title>The Genome Sequence of Allomyces macrogynus strain ATCC 38327.</title>
        <authorList>
            <consortium name="The Broad Institute Genome Sequencing Platform"/>
            <person name="Russ C."/>
            <person name="Cuomo C."/>
            <person name="Shea T."/>
            <person name="Young S.K."/>
            <person name="Zeng Q."/>
            <person name="Koehrsen M."/>
            <person name="Haas B."/>
            <person name="Borodovsky M."/>
            <person name="Guigo R."/>
            <person name="Alvarado L."/>
            <person name="Berlin A."/>
            <person name="Borenstein D."/>
            <person name="Chen Z."/>
            <person name="Engels R."/>
            <person name="Freedman E."/>
            <person name="Gellesch M."/>
            <person name="Goldberg J."/>
            <person name="Griggs A."/>
            <person name="Gujja S."/>
            <person name="Heiman D."/>
            <person name="Hepburn T."/>
            <person name="Howarth C."/>
            <person name="Jen D."/>
            <person name="Larson L."/>
            <person name="Lewis B."/>
            <person name="Mehta T."/>
            <person name="Park D."/>
            <person name="Pearson M."/>
            <person name="Roberts A."/>
            <person name="Saif S."/>
            <person name="Shenoy N."/>
            <person name="Sisk P."/>
            <person name="Stolte C."/>
            <person name="Sykes S."/>
            <person name="Walk T."/>
            <person name="White J."/>
            <person name="Yandava C."/>
            <person name="Burger G."/>
            <person name="Gray M.W."/>
            <person name="Holland P.W.H."/>
            <person name="King N."/>
            <person name="Lang F.B.F."/>
            <person name="Roger A.J."/>
            <person name="Ruiz-Trillo I."/>
            <person name="Lander E."/>
            <person name="Nusbaum C."/>
        </authorList>
    </citation>
    <scope>NUCLEOTIDE SEQUENCE [LARGE SCALE GENOMIC DNA]</scope>
    <source>
        <strain evidence="2">ATCC 38327</strain>
    </source>
</reference>
<evidence type="ECO:0000313" key="1">
    <source>
        <dbReference type="EMBL" id="KNE55743.1"/>
    </source>
</evidence>
<dbReference type="Proteomes" id="UP000054350">
    <property type="component" value="Unassembled WGS sequence"/>
</dbReference>
<organism evidence="1 2">
    <name type="scientific">Allomyces macrogynus (strain ATCC 38327)</name>
    <name type="common">Allomyces javanicus var. macrogynus</name>
    <dbReference type="NCBI Taxonomy" id="578462"/>
    <lineage>
        <taxon>Eukaryota</taxon>
        <taxon>Fungi</taxon>
        <taxon>Fungi incertae sedis</taxon>
        <taxon>Blastocladiomycota</taxon>
        <taxon>Blastocladiomycetes</taxon>
        <taxon>Blastocladiales</taxon>
        <taxon>Blastocladiaceae</taxon>
        <taxon>Allomyces</taxon>
    </lineage>
</organism>